<gene>
    <name evidence="1" type="ORF">CFOL_v3_21928</name>
</gene>
<keyword evidence="2" id="KW-1185">Reference proteome</keyword>
<organism evidence="1 2">
    <name type="scientific">Cephalotus follicularis</name>
    <name type="common">Albany pitcher plant</name>
    <dbReference type="NCBI Taxonomy" id="3775"/>
    <lineage>
        <taxon>Eukaryota</taxon>
        <taxon>Viridiplantae</taxon>
        <taxon>Streptophyta</taxon>
        <taxon>Embryophyta</taxon>
        <taxon>Tracheophyta</taxon>
        <taxon>Spermatophyta</taxon>
        <taxon>Magnoliopsida</taxon>
        <taxon>eudicotyledons</taxon>
        <taxon>Gunneridae</taxon>
        <taxon>Pentapetalae</taxon>
        <taxon>rosids</taxon>
        <taxon>fabids</taxon>
        <taxon>Oxalidales</taxon>
        <taxon>Cephalotaceae</taxon>
        <taxon>Cephalotus</taxon>
    </lineage>
</organism>
<dbReference type="AlphaFoldDB" id="A0A1Q3CDZ6"/>
<dbReference type="InterPro" id="IPR043502">
    <property type="entry name" value="DNA/RNA_pol_sf"/>
</dbReference>
<comment type="caution">
    <text evidence="1">The sequence shown here is derived from an EMBL/GenBank/DDBJ whole genome shotgun (WGS) entry which is preliminary data.</text>
</comment>
<name>A0A1Q3CDZ6_CEPFO</name>
<dbReference type="Gene3D" id="3.10.10.10">
    <property type="entry name" value="HIV Type 1 Reverse Transcriptase, subunit A, domain 1"/>
    <property type="match status" value="1"/>
</dbReference>
<dbReference type="SUPFAM" id="SSF56672">
    <property type="entry name" value="DNA/RNA polymerases"/>
    <property type="match status" value="1"/>
</dbReference>
<evidence type="ECO:0000313" key="2">
    <source>
        <dbReference type="Proteomes" id="UP000187406"/>
    </source>
</evidence>
<protein>
    <submittedName>
        <fullName evidence="1">Uncharacterized protein</fullName>
    </submittedName>
</protein>
<proteinExistence type="predicted"/>
<dbReference type="InterPro" id="IPR043128">
    <property type="entry name" value="Rev_trsase/Diguanyl_cyclase"/>
</dbReference>
<dbReference type="Proteomes" id="UP000187406">
    <property type="component" value="Unassembled WGS sequence"/>
</dbReference>
<dbReference type="OrthoDB" id="1914518at2759"/>
<dbReference type="EMBL" id="BDDD01001800">
    <property type="protein sequence ID" value="GAV78460.1"/>
    <property type="molecule type" value="Genomic_DNA"/>
</dbReference>
<dbReference type="Gene3D" id="3.30.70.270">
    <property type="match status" value="1"/>
</dbReference>
<evidence type="ECO:0000313" key="1">
    <source>
        <dbReference type="EMBL" id="GAV78460.1"/>
    </source>
</evidence>
<reference evidence="2" key="1">
    <citation type="submission" date="2016-04" db="EMBL/GenBank/DDBJ databases">
        <title>Cephalotus genome sequencing.</title>
        <authorList>
            <person name="Fukushima K."/>
            <person name="Hasebe M."/>
            <person name="Fang X."/>
        </authorList>
    </citation>
    <scope>NUCLEOTIDE SEQUENCE [LARGE SCALE GENOMIC DNA]</scope>
    <source>
        <strain evidence="2">cv. St1</strain>
    </source>
</reference>
<accession>A0A1Q3CDZ6</accession>
<sequence>MTPFYVNKNSEIERGTPRLVINYKQLNTALQWIRHHIPNKKDLLKRLIEAKIYFQSL</sequence>
<dbReference type="InParanoid" id="A0A1Q3CDZ6"/>